<dbReference type="InParanoid" id="A0A0C9ZZL9"/>
<feature type="region of interest" description="Disordered" evidence="1">
    <location>
        <begin position="56"/>
        <end position="76"/>
    </location>
</feature>
<evidence type="ECO:0000313" key="2">
    <source>
        <dbReference type="EMBL" id="KIK43070.1"/>
    </source>
</evidence>
<organism evidence="2 3">
    <name type="scientific">Suillus luteus UH-Slu-Lm8-n1</name>
    <dbReference type="NCBI Taxonomy" id="930992"/>
    <lineage>
        <taxon>Eukaryota</taxon>
        <taxon>Fungi</taxon>
        <taxon>Dikarya</taxon>
        <taxon>Basidiomycota</taxon>
        <taxon>Agaricomycotina</taxon>
        <taxon>Agaricomycetes</taxon>
        <taxon>Agaricomycetidae</taxon>
        <taxon>Boletales</taxon>
        <taxon>Suillineae</taxon>
        <taxon>Suillaceae</taxon>
        <taxon>Suillus</taxon>
    </lineage>
</organism>
<reference evidence="2 3" key="1">
    <citation type="submission" date="2014-04" db="EMBL/GenBank/DDBJ databases">
        <authorList>
            <consortium name="DOE Joint Genome Institute"/>
            <person name="Kuo A."/>
            <person name="Ruytinx J."/>
            <person name="Rineau F."/>
            <person name="Colpaert J."/>
            <person name="Kohler A."/>
            <person name="Nagy L.G."/>
            <person name="Floudas D."/>
            <person name="Copeland A."/>
            <person name="Barry K.W."/>
            <person name="Cichocki N."/>
            <person name="Veneault-Fourrey C."/>
            <person name="LaButti K."/>
            <person name="Lindquist E.A."/>
            <person name="Lipzen A."/>
            <person name="Lundell T."/>
            <person name="Morin E."/>
            <person name="Murat C."/>
            <person name="Sun H."/>
            <person name="Tunlid A."/>
            <person name="Henrissat B."/>
            <person name="Grigoriev I.V."/>
            <person name="Hibbett D.S."/>
            <person name="Martin F."/>
            <person name="Nordberg H.P."/>
            <person name="Cantor M.N."/>
            <person name="Hua S.X."/>
        </authorList>
    </citation>
    <scope>NUCLEOTIDE SEQUENCE [LARGE SCALE GENOMIC DNA]</scope>
    <source>
        <strain evidence="2 3">UH-Slu-Lm8-n1</strain>
    </source>
</reference>
<evidence type="ECO:0000256" key="1">
    <source>
        <dbReference type="SAM" id="MobiDB-lite"/>
    </source>
</evidence>
<sequence>MTSKLRILPMEESLDVKRHKTRLDMAMLIKKRTKASQTSKPRFSRIGTALSSAKFGKDSHTSHMLSFPPSNSWKFC</sequence>
<gene>
    <name evidence="2" type="ORF">CY34DRAFT_804236</name>
</gene>
<dbReference type="OrthoDB" id="10500446at2759"/>
<name>A0A0C9ZZL9_9AGAM</name>
<protein>
    <submittedName>
        <fullName evidence="2">Unplaced genomic scaffold CY34scaffold_91, whole genome shotgun sequence</fullName>
    </submittedName>
</protein>
<dbReference type="AlphaFoldDB" id="A0A0C9ZZL9"/>
<dbReference type="HOGENOM" id="CLU_2656125_0_0_1"/>
<keyword evidence="3" id="KW-1185">Reference proteome</keyword>
<reference evidence="3" key="2">
    <citation type="submission" date="2015-01" db="EMBL/GenBank/DDBJ databases">
        <title>Evolutionary Origins and Diversification of the Mycorrhizal Mutualists.</title>
        <authorList>
            <consortium name="DOE Joint Genome Institute"/>
            <consortium name="Mycorrhizal Genomics Consortium"/>
            <person name="Kohler A."/>
            <person name="Kuo A."/>
            <person name="Nagy L.G."/>
            <person name="Floudas D."/>
            <person name="Copeland A."/>
            <person name="Barry K.W."/>
            <person name="Cichocki N."/>
            <person name="Veneault-Fourrey C."/>
            <person name="LaButti K."/>
            <person name="Lindquist E.A."/>
            <person name="Lipzen A."/>
            <person name="Lundell T."/>
            <person name="Morin E."/>
            <person name="Murat C."/>
            <person name="Riley R."/>
            <person name="Ohm R."/>
            <person name="Sun H."/>
            <person name="Tunlid A."/>
            <person name="Henrissat B."/>
            <person name="Grigoriev I.V."/>
            <person name="Hibbett D.S."/>
            <person name="Martin F."/>
        </authorList>
    </citation>
    <scope>NUCLEOTIDE SEQUENCE [LARGE SCALE GENOMIC DNA]</scope>
    <source>
        <strain evidence="3">UH-Slu-Lm8-n1</strain>
    </source>
</reference>
<feature type="compositionally biased region" description="Polar residues" evidence="1">
    <location>
        <begin position="62"/>
        <end position="76"/>
    </location>
</feature>
<evidence type="ECO:0000313" key="3">
    <source>
        <dbReference type="Proteomes" id="UP000054485"/>
    </source>
</evidence>
<accession>A0A0C9ZZL9</accession>
<proteinExistence type="predicted"/>
<dbReference type="Proteomes" id="UP000054485">
    <property type="component" value="Unassembled WGS sequence"/>
</dbReference>
<dbReference type="EMBL" id="KN835222">
    <property type="protein sequence ID" value="KIK43070.1"/>
    <property type="molecule type" value="Genomic_DNA"/>
</dbReference>